<feature type="compositionally biased region" description="Acidic residues" evidence="1">
    <location>
        <begin position="85"/>
        <end position="98"/>
    </location>
</feature>
<dbReference type="EMBL" id="VSSQ01125564">
    <property type="protein sequence ID" value="MPN55867.1"/>
    <property type="molecule type" value="Genomic_DNA"/>
</dbReference>
<sequence length="109" mass="12311">MLPDNLHGLLRDLPVLPSRNAILLGWASELPALVRMNELPEEQRPQSDDPDFWNVWTRQSERHVDWKQIADDWQGIASNSPSESVSDDLSDESDDIFGDDPLGGDKESD</sequence>
<accession>A0A645IXJ8</accession>
<organism evidence="2">
    <name type="scientific">bioreactor metagenome</name>
    <dbReference type="NCBI Taxonomy" id="1076179"/>
    <lineage>
        <taxon>unclassified sequences</taxon>
        <taxon>metagenomes</taxon>
        <taxon>ecological metagenomes</taxon>
    </lineage>
</organism>
<protein>
    <submittedName>
        <fullName evidence="2">Uncharacterized protein</fullName>
    </submittedName>
</protein>
<comment type="caution">
    <text evidence="2">The sequence shown here is derived from an EMBL/GenBank/DDBJ whole genome shotgun (WGS) entry which is preliminary data.</text>
</comment>
<name>A0A645IXJ8_9ZZZZ</name>
<reference evidence="2" key="1">
    <citation type="submission" date="2019-08" db="EMBL/GenBank/DDBJ databases">
        <authorList>
            <person name="Kucharzyk K."/>
            <person name="Murdoch R.W."/>
            <person name="Higgins S."/>
            <person name="Loffler F."/>
        </authorList>
    </citation>
    <scope>NUCLEOTIDE SEQUENCE</scope>
</reference>
<evidence type="ECO:0000313" key="2">
    <source>
        <dbReference type="EMBL" id="MPN55867.1"/>
    </source>
</evidence>
<feature type="region of interest" description="Disordered" evidence="1">
    <location>
        <begin position="72"/>
        <end position="109"/>
    </location>
</feature>
<evidence type="ECO:0000256" key="1">
    <source>
        <dbReference type="SAM" id="MobiDB-lite"/>
    </source>
</evidence>
<proteinExistence type="predicted"/>
<dbReference type="AlphaFoldDB" id="A0A645IXJ8"/>
<gene>
    <name evidence="2" type="ORF">SDC9_203551</name>
</gene>